<proteinExistence type="inferred from homology"/>
<dbReference type="Gene3D" id="3.90.1150.10">
    <property type="entry name" value="Aspartate Aminotransferase, domain 1"/>
    <property type="match status" value="1"/>
</dbReference>
<dbReference type="InterPro" id="IPR015421">
    <property type="entry name" value="PyrdxlP-dep_Trfase_major"/>
</dbReference>
<dbReference type="CDD" id="cd00609">
    <property type="entry name" value="AAT_like"/>
    <property type="match status" value="1"/>
</dbReference>
<evidence type="ECO:0000256" key="1">
    <source>
        <dbReference type="ARBA" id="ARBA00001933"/>
    </source>
</evidence>
<keyword evidence="3" id="KW-0663">Pyridoxal phosphate</keyword>
<dbReference type="SUPFAM" id="SSF53383">
    <property type="entry name" value="PLP-dependent transferases"/>
    <property type="match status" value="1"/>
</dbReference>
<dbReference type="GO" id="GO:0047804">
    <property type="term" value="F:cysteine-S-conjugate beta-lyase activity"/>
    <property type="evidence" value="ECO:0007669"/>
    <property type="project" value="UniProtKB-EC"/>
</dbReference>
<dbReference type="AlphaFoldDB" id="A0A4R4IRU6"/>
<dbReference type="GO" id="GO:0030170">
    <property type="term" value="F:pyridoxal phosphate binding"/>
    <property type="evidence" value="ECO:0007669"/>
    <property type="project" value="InterPro"/>
</dbReference>
<dbReference type="Gene3D" id="3.40.640.10">
    <property type="entry name" value="Type I PLP-dependent aspartate aminotransferase-like (Major domain)"/>
    <property type="match status" value="1"/>
</dbReference>
<evidence type="ECO:0000256" key="2">
    <source>
        <dbReference type="ARBA" id="ARBA00012224"/>
    </source>
</evidence>
<organism evidence="7 8">
    <name type="scientific">Photorhabdus luminescens subsp. mexicana</name>
    <dbReference type="NCBI Taxonomy" id="2100167"/>
    <lineage>
        <taxon>Bacteria</taxon>
        <taxon>Pseudomonadati</taxon>
        <taxon>Pseudomonadota</taxon>
        <taxon>Gammaproteobacteria</taxon>
        <taxon>Enterobacterales</taxon>
        <taxon>Morganellaceae</taxon>
        <taxon>Photorhabdus</taxon>
    </lineage>
</organism>
<evidence type="ECO:0000256" key="3">
    <source>
        <dbReference type="ARBA" id="ARBA00022898"/>
    </source>
</evidence>
<dbReference type="Pfam" id="PF00155">
    <property type="entry name" value="Aminotran_1_2"/>
    <property type="match status" value="1"/>
</dbReference>
<dbReference type="InterPro" id="IPR051798">
    <property type="entry name" value="Class-II_PLP-Dep_Aminotrans"/>
</dbReference>
<evidence type="ECO:0000256" key="5">
    <source>
        <dbReference type="ARBA" id="ARBA00037974"/>
    </source>
</evidence>
<gene>
    <name evidence="7" type="ORF">C5468_24095</name>
</gene>
<evidence type="ECO:0000256" key="4">
    <source>
        <dbReference type="ARBA" id="ARBA00023239"/>
    </source>
</evidence>
<name>A0A4R4IRU6_PHOLU</name>
<evidence type="ECO:0000313" key="7">
    <source>
        <dbReference type="EMBL" id="TDB43242.1"/>
    </source>
</evidence>
<dbReference type="PANTHER" id="PTHR43525:SF1">
    <property type="entry name" value="PROTEIN MALY"/>
    <property type="match status" value="1"/>
</dbReference>
<keyword evidence="4" id="KW-0456">Lyase</keyword>
<dbReference type="EC" id="4.4.1.13" evidence="2"/>
<dbReference type="EMBL" id="PUJX01000048">
    <property type="protein sequence ID" value="TDB43242.1"/>
    <property type="molecule type" value="Genomic_DNA"/>
</dbReference>
<comment type="caution">
    <text evidence="7">The sequence shown here is derived from an EMBL/GenBank/DDBJ whole genome shotgun (WGS) entry which is preliminary data.</text>
</comment>
<sequence>MNYNFDTHLSREGLYTAKWESEFERKNDYSLLPFGTADMDFKSAQPIIDALTRTAQKGHFGYPDKPASYYASIINYHARKFNWKIAKEWIQNGVGIYSSMGALLQELTTEGDEVLYMTPVHHIFAEIIEVNRRTPVEVPLLAKFPSYDIDFLTLEKSITERSKILFLCNPHNPMGRIWTAKELTKLQDICIKNGIIIISDEVYSGLLYTGESFTPLASLSKASSMNTITVTSASKSFNLTGLKHSLVISENPEFKQKYLTAQKRTNMFYGGSLFGQVATEVAFSIECDEWTEQVMVYVEENYRFSQQFFSQHLPEIKIYQPQATYFLWADFSAFNMGNAELISFFENSAHIIVTNGKTLGSGGDNFIRFNLGCPREQLSKGLERIIVDKYNHQV</sequence>
<evidence type="ECO:0000313" key="8">
    <source>
        <dbReference type="Proteomes" id="UP000295550"/>
    </source>
</evidence>
<dbReference type="RefSeq" id="WP_132348671.1">
    <property type="nucleotide sequence ID" value="NZ_CAWOLF010000048.1"/>
</dbReference>
<dbReference type="Proteomes" id="UP000295550">
    <property type="component" value="Unassembled WGS sequence"/>
</dbReference>
<dbReference type="InterPro" id="IPR004839">
    <property type="entry name" value="Aminotransferase_I/II_large"/>
</dbReference>
<accession>A0A4R4IRU6</accession>
<comment type="similarity">
    <text evidence="5">Belongs to the class-II pyridoxal-phosphate-dependent aminotransferase family. MalY/PatB cystathionine beta-lyase subfamily.</text>
</comment>
<reference evidence="7 8" key="1">
    <citation type="journal article" date="2019" name="Int. J. Syst. Evol. Microbiol.">
        <title>Photorhabdus khanii subsp. guanajuatensis subsp. nov., isolated from Heterorhabditis atacamensis, and Photorhabdus luminescens subsp. mexicana subsp. nov., isolated from Heterorhabditis mexicana entomopathogenic nematodes.</title>
        <authorList>
            <person name="Machado R.A.R."/>
            <person name="Bruno P."/>
            <person name="Arce C.C.M."/>
            <person name="Liechti N."/>
            <person name="Kohler A."/>
            <person name="Bernal J."/>
            <person name="Bruggmann R."/>
            <person name="Turlings T.C.J."/>
        </authorList>
    </citation>
    <scope>NUCLEOTIDE SEQUENCE [LARGE SCALE GENOMIC DNA]</scope>
    <source>
        <strain evidence="7 8">MEX47-22</strain>
    </source>
</reference>
<comment type="cofactor">
    <cofactor evidence="1">
        <name>pyridoxal 5'-phosphate</name>
        <dbReference type="ChEBI" id="CHEBI:597326"/>
    </cofactor>
</comment>
<feature type="domain" description="Aminotransferase class I/classII large" evidence="6">
    <location>
        <begin position="32"/>
        <end position="385"/>
    </location>
</feature>
<evidence type="ECO:0000259" key="6">
    <source>
        <dbReference type="Pfam" id="PF00155"/>
    </source>
</evidence>
<protein>
    <recommendedName>
        <fullName evidence="2">cysteine-S-conjugate beta-lyase</fullName>
        <ecNumber evidence="2">4.4.1.13</ecNumber>
    </recommendedName>
</protein>
<dbReference type="InterPro" id="IPR015424">
    <property type="entry name" value="PyrdxlP-dep_Trfase"/>
</dbReference>
<dbReference type="InterPro" id="IPR015422">
    <property type="entry name" value="PyrdxlP-dep_Trfase_small"/>
</dbReference>
<dbReference type="PANTHER" id="PTHR43525">
    <property type="entry name" value="PROTEIN MALY"/>
    <property type="match status" value="1"/>
</dbReference>